<dbReference type="Proteomes" id="UP000515369">
    <property type="component" value="Chromosome"/>
</dbReference>
<evidence type="ECO:0000313" key="8">
    <source>
        <dbReference type="Proteomes" id="UP000515369"/>
    </source>
</evidence>
<dbReference type="InterPro" id="IPR014284">
    <property type="entry name" value="RNA_pol_sigma-70_dom"/>
</dbReference>
<dbReference type="InterPro" id="IPR013325">
    <property type="entry name" value="RNA_pol_sigma_r2"/>
</dbReference>
<proteinExistence type="inferred from homology"/>
<keyword evidence="3" id="KW-0731">Sigma factor</keyword>
<evidence type="ECO:0000256" key="4">
    <source>
        <dbReference type="ARBA" id="ARBA00023163"/>
    </source>
</evidence>
<dbReference type="RefSeq" id="WP_182460243.1">
    <property type="nucleotide sequence ID" value="NZ_CP059732.1"/>
</dbReference>
<dbReference type="EMBL" id="CP059732">
    <property type="protein sequence ID" value="QMW02951.1"/>
    <property type="molecule type" value="Genomic_DNA"/>
</dbReference>
<feature type="domain" description="RNA polymerase sigma factor 70 region 4 type 2" evidence="6">
    <location>
        <begin position="124"/>
        <end position="170"/>
    </location>
</feature>
<dbReference type="InterPro" id="IPR036388">
    <property type="entry name" value="WH-like_DNA-bd_sf"/>
</dbReference>
<dbReference type="Gene3D" id="1.10.10.10">
    <property type="entry name" value="Winged helix-like DNA-binding domain superfamily/Winged helix DNA-binding domain"/>
    <property type="match status" value="1"/>
</dbReference>
<dbReference type="InterPro" id="IPR007627">
    <property type="entry name" value="RNA_pol_sigma70_r2"/>
</dbReference>
<dbReference type="Pfam" id="PF04542">
    <property type="entry name" value="Sigma70_r2"/>
    <property type="match status" value="1"/>
</dbReference>
<dbReference type="Pfam" id="PF08281">
    <property type="entry name" value="Sigma70_r4_2"/>
    <property type="match status" value="1"/>
</dbReference>
<evidence type="ECO:0000256" key="1">
    <source>
        <dbReference type="ARBA" id="ARBA00010641"/>
    </source>
</evidence>
<evidence type="ECO:0000313" key="7">
    <source>
        <dbReference type="EMBL" id="QMW02951.1"/>
    </source>
</evidence>
<reference evidence="7 8" key="1">
    <citation type="submission" date="2020-07" db="EMBL/GenBank/DDBJ databases">
        <title>Spirosoma foliorum sp. nov., isolated from the leaves on the Nejang mountain Korea, Republic of.</title>
        <authorList>
            <person name="Ho H."/>
            <person name="Lee Y.-J."/>
            <person name="Nurcahyanto D.-A."/>
            <person name="Kim S.-G."/>
        </authorList>
    </citation>
    <scope>NUCLEOTIDE SEQUENCE [LARGE SCALE GENOMIC DNA]</scope>
    <source>
        <strain evidence="7 8">PL0136</strain>
    </source>
</reference>
<name>A0A7G5GVQ9_9BACT</name>
<keyword evidence="2" id="KW-0805">Transcription regulation</keyword>
<dbReference type="NCBIfam" id="TIGR02937">
    <property type="entry name" value="sigma70-ECF"/>
    <property type="match status" value="1"/>
</dbReference>
<dbReference type="InterPro" id="IPR013324">
    <property type="entry name" value="RNA_pol_sigma_r3/r4-like"/>
</dbReference>
<dbReference type="SUPFAM" id="SSF88659">
    <property type="entry name" value="Sigma3 and sigma4 domains of RNA polymerase sigma factors"/>
    <property type="match status" value="1"/>
</dbReference>
<dbReference type="PANTHER" id="PTHR43133">
    <property type="entry name" value="RNA POLYMERASE ECF-TYPE SIGMA FACTO"/>
    <property type="match status" value="1"/>
</dbReference>
<sequence length="191" mass="22490">MTERPLTDILKDCRRGREAARQAFYERFYSYALSVCLAYASDREDAREMLNDGFLKAFRHMDELKNEAVVVPWLRRIMVNTAIDYYRRNRKRALEVSTDSVDYSLEEPYLNEEAIFSQLSVEHILTVLHQLPTPYRMVFSLYVLEGYSHREIADQLNIAESTSRAHLSEANRLLRQALINQLPTTHERTNR</sequence>
<dbReference type="KEGG" id="sfol:H3H32_34550"/>
<keyword evidence="8" id="KW-1185">Reference proteome</keyword>
<dbReference type="GO" id="GO:0003677">
    <property type="term" value="F:DNA binding"/>
    <property type="evidence" value="ECO:0007669"/>
    <property type="project" value="InterPro"/>
</dbReference>
<evidence type="ECO:0000256" key="2">
    <source>
        <dbReference type="ARBA" id="ARBA00023015"/>
    </source>
</evidence>
<dbReference type="GO" id="GO:0006352">
    <property type="term" value="P:DNA-templated transcription initiation"/>
    <property type="evidence" value="ECO:0007669"/>
    <property type="project" value="InterPro"/>
</dbReference>
<evidence type="ECO:0000259" key="6">
    <source>
        <dbReference type="Pfam" id="PF08281"/>
    </source>
</evidence>
<dbReference type="CDD" id="cd06171">
    <property type="entry name" value="Sigma70_r4"/>
    <property type="match status" value="1"/>
</dbReference>
<dbReference type="Gene3D" id="1.10.1740.10">
    <property type="match status" value="1"/>
</dbReference>
<protein>
    <submittedName>
        <fullName evidence="7">Sigma-70 family RNA polymerase sigma factor</fullName>
    </submittedName>
</protein>
<dbReference type="PANTHER" id="PTHR43133:SF46">
    <property type="entry name" value="RNA POLYMERASE SIGMA-70 FACTOR ECF SUBFAMILY"/>
    <property type="match status" value="1"/>
</dbReference>
<dbReference type="GO" id="GO:0016987">
    <property type="term" value="F:sigma factor activity"/>
    <property type="evidence" value="ECO:0007669"/>
    <property type="project" value="UniProtKB-KW"/>
</dbReference>
<dbReference type="InterPro" id="IPR013249">
    <property type="entry name" value="RNA_pol_sigma70_r4_t2"/>
</dbReference>
<organism evidence="7 8">
    <name type="scientific">Spirosoma foliorum</name>
    <dbReference type="NCBI Taxonomy" id="2710596"/>
    <lineage>
        <taxon>Bacteria</taxon>
        <taxon>Pseudomonadati</taxon>
        <taxon>Bacteroidota</taxon>
        <taxon>Cytophagia</taxon>
        <taxon>Cytophagales</taxon>
        <taxon>Cytophagaceae</taxon>
        <taxon>Spirosoma</taxon>
    </lineage>
</organism>
<keyword evidence="4" id="KW-0804">Transcription</keyword>
<dbReference type="AlphaFoldDB" id="A0A7G5GVQ9"/>
<dbReference type="InterPro" id="IPR039425">
    <property type="entry name" value="RNA_pol_sigma-70-like"/>
</dbReference>
<gene>
    <name evidence="7" type="ORF">H3H32_34550</name>
</gene>
<evidence type="ECO:0000256" key="3">
    <source>
        <dbReference type="ARBA" id="ARBA00023082"/>
    </source>
</evidence>
<accession>A0A7G5GVQ9</accession>
<comment type="similarity">
    <text evidence="1">Belongs to the sigma-70 factor family. ECF subfamily.</text>
</comment>
<dbReference type="SUPFAM" id="SSF88946">
    <property type="entry name" value="Sigma2 domain of RNA polymerase sigma factors"/>
    <property type="match status" value="1"/>
</dbReference>
<feature type="domain" description="RNA polymerase sigma-70 region 2" evidence="5">
    <location>
        <begin position="24"/>
        <end position="91"/>
    </location>
</feature>
<evidence type="ECO:0000259" key="5">
    <source>
        <dbReference type="Pfam" id="PF04542"/>
    </source>
</evidence>